<dbReference type="KEGG" id="cac:CA_C0463"/>
<dbReference type="PANTHER" id="PTHR43343">
    <property type="entry name" value="PEPTIDASE S12"/>
    <property type="match status" value="1"/>
</dbReference>
<dbReference type="PATRIC" id="fig|272562.8.peg.662"/>
<sequence>MKTHKLLSIVLASVLLTSSFTGCTFASNKKKITPDTANAQNASTSVESPITKASKKVLPSVVGVTTTYIERDNTKKEGVGSGMIIDSSGYILTNNHVAGMTSKDLKVSLYDGSSIGAKPLWANESLDLSIIKIDKNNLQAVTLGDSSKVDIGETAIAIGNPLGLNFQRTVTSGIVSAVNRTVEAGEGVFMEDLIQTDASINPGNSGGPLIDANGNVIGVNSAKITSAEGIGFAVPINIVKPVLKSLKTTGQFKTPVIGIIGLDKSMNGYLNLNFEKGIYVYNISPNSGAAAAGINKGDIILSVNGKNINTMNELRESIYTIGANNTVSLKLKTASGEKTVNVKIQSST</sequence>
<dbReference type="SUPFAM" id="SSF50494">
    <property type="entry name" value="Trypsin-like serine proteases"/>
    <property type="match status" value="1"/>
</dbReference>
<dbReference type="GO" id="GO:0004252">
    <property type="term" value="F:serine-type endopeptidase activity"/>
    <property type="evidence" value="ECO:0007669"/>
    <property type="project" value="InterPro"/>
</dbReference>
<dbReference type="PIR" id="H96956">
    <property type="entry name" value="H96956"/>
</dbReference>
<dbReference type="Gene3D" id="2.40.10.120">
    <property type="match status" value="1"/>
</dbReference>
<evidence type="ECO:0000256" key="2">
    <source>
        <dbReference type="ARBA" id="ARBA00022801"/>
    </source>
</evidence>
<dbReference type="PROSITE" id="PS50106">
    <property type="entry name" value="PDZ"/>
    <property type="match status" value="1"/>
</dbReference>
<dbReference type="InterPro" id="IPR009003">
    <property type="entry name" value="Peptidase_S1_PA"/>
</dbReference>
<feature type="domain" description="PDZ" evidence="4">
    <location>
        <begin position="259"/>
        <end position="335"/>
    </location>
</feature>
<dbReference type="InterPro" id="IPR001940">
    <property type="entry name" value="Peptidase_S1C"/>
</dbReference>
<dbReference type="PANTHER" id="PTHR43343:SF3">
    <property type="entry name" value="PROTEASE DO-LIKE 8, CHLOROPLASTIC"/>
    <property type="match status" value="1"/>
</dbReference>
<dbReference type="Proteomes" id="UP000000814">
    <property type="component" value="Chromosome"/>
</dbReference>
<dbReference type="InterPro" id="IPR051201">
    <property type="entry name" value="Chloro_Bact_Ser_Proteases"/>
</dbReference>
<dbReference type="Gene3D" id="2.30.42.10">
    <property type="match status" value="1"/>
</dbReference>
<dbReference type="eggNOG" id="COG0265">
    <property type="taxonomic scope" value="Bacteria"/>
</dbReference>
<dbReference type="HOGENOM" id="CLU_020120_0_0_9"/>
<dbReference type="RefSeq" id="WP_010963785.1">
    <property type="nucleotide sequence ID" value="NC_003030.1"/>
</dbReference>
<feature type="signal peptide" evidence="3">
    <location>
        <begin position="1"/>
        <end position="26"/>
    </location>
</feature>
<evidence type="ECO:0000313" key="5">
    <source>
        <dbReference type="EMBL" id="AAK78443.1"/>
    </source>
</evidence>
<gene>
    <name evidence="5" type="ordered locus">CA_C0463</name>
</gene>
<protein>
    <submittedName>
        <fullName evidence="5">Serine protease Do (Heat-shock protein)</fullName>
    </submittedName>
</protein>
<dbReference type="OrthoDB" id="9758917at2"/>
<dbReference type="InterPro" id="IPR001478">
    <property type="entry name" value="PDZ"/>
</dbReference>
<dbReference type="PROSITE" id="PS51257">
    <property type="entry name" value="PROKAR_LIPOPROTEIN"/>
    <property type="match status" value="1"/>
</dbReference>
<evidence type="ECO:0000313" key="6">
    <source>
        <dbReference type="Proteomes" id="UP000000814"/>
    </source>
</evidence>
<dbReference type="SMART" id="SM00228">
    <property type="entry name" value="PDZ"/>
    <property type="match status" value="1"/>
</dbReference>
<dbReference type="STRING" id="272562.CA_C0463"/>
<evidence type="ECO:0000256" key="1">
    <source>
        <dbReference type="ARBA" id="ARBA00022670"/>
    </source>
</evidence>
<dbReference type="GeneID" id="44996972"/>
<keyword evidence="6" id="KW-1185">Reference proteome</keyword>
<dbReference type="InterPro" id="IPR036034">
    <property type="entry name" value="PDZ_sf"/>
</dbReference>
<proteinExistence type="predicted"/>
<dbReference type="PRINTS" id="PR00834">
    <property type="entry name" value="PROTEASES2C"/>
</dbReference>
<dbReference type="EMBL" id="AE001437">
    <property type="protein sequence ID" value="AAK78443.1"/>
    <property type="molecule type" value="Genomic_DNA"/>
</dbReference>
<dbReference type="Pfam" id="PF13365">
    <property type="entry name" value="Trypsin_2"/>
    <property type="match status" value="1"/>
</dbReference>
<accession>Q97LU1</accession>
<dbReference type="AlphaFoldDB" id="Q97LU1"/>
<evidence type="ECO:0000259" key="4">
    <source>
        <dbReference type="PROSITE" id="PS50106"/>
    </source>
</evidence>
<feature type="chain" id="PRO_5004322436" evidence="3">
    <location>
        <begin position="27"/>
        <end position="348"/>
    </location>
</feature>
<keyword evidence="2" id="KW-0378">Hydrolase</keyword>
<keyword evidence="1 5" id="KW-0645">Protease</keyword>
<evidence type="ECO:0000256" key="3">
    <source>
        <dbReference type="SAM" id="SignalP"/>
    </source>
</evidence>
<reference evidence="5 6" key="1">
    <citation type="journal article" date="2001" name="J. Bacteriol.">
        <title>Genome sequence and comparative analysis of the solvent-producing bacterium Clostridium acetobutylicum.</title>
        <authorList>
            <person name="Nolling J."/>
            <person name="Breton G."/>
            <person name="Omelchenko M.V."/>
            <person name="Makarova K.S."/>
            <person name="Zeng Q."/>
            <person name="Gibson R."/>
            <person name="Lee H.M."/>
            <person name="Dubois J."/>
            <person name="Qiu D."/>
            <person name="Hitti J."/>
            <person name="Wolf Y.I."/>
            <person name="Tatusov R.L."/>
            <person name="Sabathe F."/>
            <person name="Doucette-Stamm L."/>
            <person name="Soucaille P."/>
            <person name="Daly M.J."/>
            <person name="Bennett G.N."/>
            <person name="Koonin E.V."/>
            <person name="Smith D.R."/>
        </authorList>
    </citation>
    <scope>NUCLEOTIDE SEQUENCE [LARGE SCALE GENOMIC DNA]</scope>
    <source>
        <strain evidence="6">ATCC 824 / DSM 792 / JCM 1419 / LMG 5710 / VKM B-1787</strain>
    </source>
</reference>
<dbReference type="Pfam" id="PF13180">
    <property type="entry name" value="PDZ_2"/>
    <property type="match status" value="1"/>
</dbReference>
<organism evidence="5 6">
    <name type="scientific">Clostridium acetobutylicum (strain ATCC 824 / DSM 792 / JCM 1419 / IAM 19013 / LMG 5710 / NBRC 13948 / NRRL B-527 / VKM B-1787 / 2291 / W)</name>
    <dbReference type="NCBI Taxonomy" id="272562"/>
    <lineage>
        <taxon>Bacteria</taxon>
        <taxon>Bacillati</taxon>
        <taxon>Bacillota</taxon>
        <taxon>Clostridia</taxon>
        <taxon>Eubacteriales</taxon>
        <taxon>Clostridiaceae</taxon>
        <taxon>Clostridium</taxon>
    </lineage>
</organism>
<dbReference type="GO" id="GO:0006508">
    <property type="term" value="P:proteolysis"/>
    <property type="evidence" value="ECO:0007669"/>
    <property type="project" value="UniProtKB-KW"/>
</dbReference>
<keyword evidence="3" id="KW-0732">Signal</keyword>
<dbReference type="SUPFAM" id="SSF50156">
    <property type="entry name" value="PDZ domain-like"/>
    <property type="match status" value="1"/>
</dbReference>
<name>Q97LU1_CLOAB</name>